<dbReference type="InterPro" id="IPR000531">
    <property type="entry name" value="Beta-barrel_TonB"/>
</dbReference>
<sequence>MAQPKFLLQPLTVAILAASNTVTVWANPADSSASEHAHVSLAPIVVTAQQPNESNGLVVQADPKQPIQPIPATDGADYLQSIMGFNAIQSGGTNSDVTFRGMFGSRIKILTDGTENLGACPSRMDAPTSYISPESYDRISVIKGPQTVQYANTGSAATVIFERQPEKLTQAKPYRGQASVLWGSFGRLDQNVEAAVGDEKKYIRLNANRSESNSYQDGDGKTVPSSWERWNADVALGWTPDENTWLELTGGKADGEAEYAGRGMDGAQFARESLGLRFEKKNVTDVIKKIEGQVNYSYNDHIMDNFSLRTPPMVEMQHGDHSMLMPNPMAMQVTRRTLNSRLAMTSEWDQWSLITGVDSQFNKHGGSMSSPTMPSMNVPFRQDMRFQSYGAFGELTYQLNPQNKIVTGARVDQVKVDDERADSKAKGFNTQLEKTLPSAFVRLENQNAEHGLNSYVGVGYVERMPDYWELFSPEHGNAGSSNTFNGVRPEKTLQLDLGFTQQQGAFNSWVSAYAGLIDDYILMSYHDHSHLHEGGHGGHGGGGITAGAKNVDATIAGAEAGIGYQFTDHIQADVSAMYAWGKNTSDNTPLPQIAPLEGRVNLRYVADKYTLGMLWRVVDQQNRVSLHQGNIVGYDLKPSAGFSTISLNGSYSLNKDVDLSVGVDNLLDKTYTEHLNKAGSSGFGFASEEQFNNTGRNYWMRMSMKF</sequence>
<dbReference type="GO" id="GO:0009279">
    <property type="term" value="C:cell outer membrane"/>
    <property type="evidence" value="ECO:0007669"/>
    <property type="project" value="UniProtKB-SubCell"/>
</dbReference>
<dbReference type="PROSITE" id="PS52016">
    <property type="entry name" value="TONB_DEPENDENT_REC_3"/>
    <property type="match status" value="1"/>
</dbReference>
<evidence type="ECO:0000256" key="7">
    <source>
        <dbReference type="ARBA" id="ARBA00023237"/>
    </source>
</evidence>
<comment type="subcellular location">
    <subcellularLocation>
        <location evidence="1 8">Cell outer membrane</location>
        <topology evidence="1 8">Multi-pass membrane protein</topology>
    </subcellularLocation>
</comment>
<dbReference type="Pfam" id="PF00593">
    <property type="entry name" value="TonB_dep_Rec_b-barrel"/>
    <property type="match status" value="1"/>
</dbReference>
<evidence type="ECO:0000256" key="8">
    <source>
        <dbReference type="PROSITE-ProRule" id="PRU01360"/>
    </source>
</evidence>
<keyword evidence="10" id="KW-0732">Signal</keyword>
<accession>A0AAJ6NII3</accession>
<dbReference type="InterPro" id="IPR036942">
    <property type="entry name" value="Beta-barrel_TonB_sf"/>
</dbReference>
<comment type="similarity">
    <text evidence="8 9">Belongs to the TonB-dependent receptor family.</text>
</comment>
<dbReference type="Proteomes" id="UP001199528">
    <property type="component" value="Chromosome"/>
</dbReference>
<keyword evidence="5 9" id="KW-0798">TonB box</keyword>
<dbReference type="AlphaFoldDB" id="A0AAJ6NII3"/>
<dbReference type="EMBL" id="CP085083">
    <property type="protein sequence ID" value="WDZ51064.1"/>
    <property type="molecule type" value="Genomic_DNA"/>
</dbReference>
<reference evidence="13" key="2">
    <citation type="submission" date="2023-02" db="EMBL/GenBank/DDBJ databases">
        <authorList>
            <person name="Huang Y."/>
            <person name="Zhang Y."/>
            <person name="Zhang T."/>
            <person name="Wang J."/>
        </authorList>
    </citation>
    <scope>NUCLEOTIDE SEQUENCE</scope>
    <source>
        <strain evidence="13">KJ-1</strain>
    </source>
</reference>
<evidence type="ECO:0000256" key="3">
    <source>
        <dbReference type="ARBA" id="ARBA00022452"/>
    </source>
</evidence>
<dbReference type="Gene3D" id="2.170.130.10">
    <property type="entry name" value="TonB-dependent receptor, plug domain"/>
    <property type="match status" value="1"/>
</dbReference>
<reference evidence="13" key="1">
    <citation type="journal article" date="2022" name="Front Environ Sci">
        <title>Complete genome sequence analysis of a novel alkane-degrading bacterial strain, Acinetobacter vivianii KJ-1, and its diesel degradation ability.</title>
        <authorList>
            <person name="Zhang Y."/>
            <person name="Song F."/>
            <person name="Wang J."/>
            <person name="Zhao Q."/>
            <person name="Zheng L."/>
            <person name="Wang Z."/>
            <person name="Zhang X."/>
            <person name="Gao Y."/>
            <person name="Chen G."/>
            <person name="Huang Y."/>
        </authorList>
    </citation>
    <scope>NUCLEOTIDE SEQUENCE</scope>
    <source>
        <strain evidence="13">KJ-1</strain>
    </source>
</reference>
<evidence type="ECO:0000256" key="6">
    <source>
        <dbReference type="ARBA" id="ARBA00023136"/>
    </source>
</evidence>
<keyword evidence="2 8" id="KW-0813">Transport</keyword>
<dbReference type="PANTHER" id="PTHR30069:SF49">
    <property type="entry name" value="OUTER MEMBRANE PROTEIN C"/>
    <property type="match status" value="1"/>
</dbReference>
<feature type="domain" description="TonB-dependent receptor plug" evidence="12">
    <location>
        <begin position="64"/>
        <end position="156"/>
    </location>
</feature>
<organism evidence="13 14">
    <name type="scientific">Acinetobacter vivianii</name>
    <dbReference type="NCBI Taxonomy" id="1776742"/>
    <lineage>
        <taxon>Bacteria</taxon>
        <taxon>Pseudomonadati</taxon>
        <taxon>Pseudomonadota</taxon>
        <taxon>Gammaproteobacteria</taxon>
        <taxon>Moraxellales</taxon>
        <taxon>Moraxellaceae</taxon>
        <taxon>Acinetobacter</taxon>
    </lineage>
</organism>
<dbReference type="InterPro" id="IPR037066">
    <property type="entry name" value="Plug_dom_sf"/>
</dbReference>
<evidence type="ECO:0000259" key="12">
    <source>
        <dbReference type="Pfam" id="PF07715"/>
    </source>
</evidence>
<dbReference type="GO" id="GO:0044718">
    <property type="term" value="P:siderophore transmembrane transport"/>
    <property type="evidence" value="ECO:0007669"/>
    <property type="project" value="TreeGrafter"/>
</dbReference>
<keyword evidence="7 8" id="KW-0998">Cell outer membrane</keyword>
<dbReference type="GO" id="GO:0015344">
    <property type="term" value="F:siderophore uptake transmembrane transporter activity"/>
    <property type="evidence" value="ECO:0007669"/>
    <property type="project" value="TreeGrafter"/>
</dbReference>
<dbReference type="InterPro" id="IPR012910">
    <property type="entry name" value="Plug_dom"/>
</dbReference>
<dbReference type="Pfam" id="PF07715">
    <property type="entry name" value="Plug"/>
    <property type="match status" value="1"/>
</dbReference>
<feature type="signal peptide" evidence="10">
    <location>
        <begin position="1"/>
        <end position="26"/>
    </location>
</feature>
<evidence type="ECO:0000313" key="13">
    <source>
        <dbReference type="EMBL" id="WDZ51064.1"/>
    </source>
</evidence>
<dbReference type="KEGG" id="aviv:LF296_17530"/>
<dbReference type="CDD" id="cd01347">
    <property type="entry name" value="ligand_gated_channel"/>
    <property type="match status" value="1"/>
</dbReference>
<dbReference type="Gene3D" id="2.40.170.20">
    <property type="entry name" value="TonB-dependent receptor, beta-barrel domain"/>
    <property type="match status" value="1"/>
</dbReference>
<dbReference type="InterPro" id="IPR010100">
    <property type="entry name" value="TonB-dep_Cu_rcpt"/>
</dbReference>
<protein>
    <submittedName>
        <fullName evidence="13">TonB-dependent copper receptor</fullName>
    </submittedName>
</protein>
<evidence type="ECO:0000256" key="4">
    <source>
        <dbReference type="ARBA" id="ARBA00022692"/>
    </source>
</evidence>
<keyword evidence="3 8" id="KW-1134">Transmembrane beta strand</keyword>
<evidence type="ECO:0000256" key="10">
    <source>
        <dbReference type="SAM" id="SignalP"/>
    </source>
</evidence>
<evidence type="ECO:0000259" key="11">
    <source>
        <dbReference type="Pfam" id="PF00593"/>
    </source>
</evidence>
<name>A0AAJ6NII3_9GAMM</name>
<proteinExistence type="inferred from homology"/>
<evidence type="ECO:0000313" key="14">
    <source>
        <dbReference type="Proteomes" id="UP001199528"/>
    </source>
</evidence>
<dbReference type="PANTHER" id="PTHR30069">
    <property type="entry name" value="TONB-DEPENDENT OUTER MEMBRANE RECEPTOR"/>
    <property type="match status" value="1"/>
</dbReference>
<keyword evidence="13" id="KW-0675">Receptor</keyword>
<evidence type="ECO:0000256" key="2">
    <source>
        <dbReference type="ARBA" id="ARBA00022448"/>
    </source>
</evidence>
<dbReference type="SUPFAM" id="SSF56935">
    <property type="entry name" value="Porins"/>
    <property type="match status" value="1"/>
</dbReference>
<dbReference type="InterPro" id="IPR039426">
    <property type="entry name" value="TonB-dep_rcpt-like"/>
</dbReference>
<dbReference type="RefSeq" id="WP_272655057.1">
    <property type="nucleotide sequence ID" value="NZ_CP085083.1"/>
</dbReference>
<gene>
    <name evidence="13" type="ORF">LF296_17530</name>
</gene>
<keyword evidence="6 8" id="KW-0472">Membrane</keyword>
<evidence type="ECO:0000256" key="5">
    <source>
        <dbReference type="ARBA" id="ARBA00023077"/>
    </source>
</evidence>
<evidence type="ECO:0000256" key="9">
    <source>
        <dbReference type="RuleBase" id="RU003357"/>
    </source>
</evidence>
<feature type="chain" id="PRO_5042506837" evidence="10">
    <location>
        <begin position="27"/>
        <end position="706"/>
    </location>
</feature>
<evidence type="ECO:0000256" key="1">
    <source>
        <dbReference type="ARBA" id="ARBA00004571"/>
    </source>
</evidence>
<keyword evidence="4 8" id="KW-0812">Transmembrane</keyword>
<feature type="domain" description="TonB-dependent receptor-like beta-barrel" evidence="11">
    <location>
        <begin position="213"/>
        <end position="666"/>
    </location>
</feature>
<dbReference type="NCBIfam" id="TIGR01778">
    <property type="entry name" value="TonB-copper"/>
    <property type="match status" value="1"/>
</dbReference>